<dbReference type="OrthoDB" id="2627101at2"/>
<sequence>MHPCFKQLFHGDYCHLHAPPKFGFFDASSANVISRQDSLVQMPMLEHPSRNQSACVITPSFNIP</sequence>
<reference evidence="2" key="1">
    <citation type="submission" date="2018-12" db="EMBL/GenBank/DDBJ databases">
        <title>Complete genome sequence of Paenibacillus sp. MBLB1234.</title>
        <authorList>
            <person name="Nam Y.-D."/>
            <person name="Kang J."/>
            <person name="Chung W.-H."/>
            <person name="Park Y.S."/>
        </authorList>
    </citation>
    <scope>NUCLEOTIDE SEQUENCE [LARGE SCALE GENOMIC DNA]</scope>
    <source>
        <strain evidence="2">MBLB1234</strain>
    </source>
</reference>
<gene>
    <name evidence="1" type="ORF">EI981_17675</name>
</gene>
<protein>
    <submittedName>
        <fullName evidence="1">Uncharacterized protein</fullName>
    </submittedName>
</protein>
<dbReference type="AlphaFoldDB" id="A0A3Q9I9Z4"/>
<dbReference type="Proteomes" id="UP000270678">
    <property type="component" value="Chromosome"/>
</dbReference>
<dbReference type="KEGG" id="plut:EI981_17675"/>
<dbReference type="EMBL" id="CP034346">
    <property type="protein sequence ID" value="AZS16085.1"/>
    <property type="molecule type" value="Genomic_DNA"/>
</dbReference>
<name>A0A3Q9I9Z4_9BACL</name>
<organism evidence="1 2">
    <name type="scientific">Paenibacillus lutimineralis</name>
    <dbReference type="NCBI Taxonomy" id="2707005"/>
    <lineage>
        <taxon>Bacteria</taxon>
        <taxon>Bacillati</taxon>
        <taxon>Bacillota</taxon>
        <taxon>Bacilli</taxon>
        <taxon>Bacillales</taxon>
        <taxon>Paenibacillaceae</taxon>
        <taxon>Paenibacillus</taxon>
    </lineage>
</organism>
<keyword evidence="2" id="KW-1185">Reference proteome</keyword>
<evidence type="ECO:0000313" key="2">
    <source>
        <dbReference type="Proteomes" id="UP000270678"/>
    </source>
</evidence>
<evidence type="ECO:0000313" key="1">
    <source>
        <dbReference type="EMBL" id="AZS16085.1"/>
    </source>
</evidence>
<accession>A0A3Q9I9Z4</accession>
<proteinExistence type="predicted"/>